<keyword evidence="1" id="KW-0479">Metal-binding</keyword>
<dbReference type="Proteomes" id="UP000886595">
    <property type="component" value="Unassembled WGS sequence"/>
</dbReference>
<feature type="transmembrane region" description="Helical" evidence="3">
    <location>
        <begin position="411"/>
        <end position="430"/>
    </location>
</feature>
<accession>A0A8X8BAA0</accession>
<feature type="transmembrane region" description="Helical" evidence="3">
    <location>
        <begin position="442"/>
        <end position="461"/>
    </location>
</feature>
<protein>
    <recommendedName>
        <fullName evidence="4">RING-type domain-containing protein</fullName>
    </recommendedName>
</protein>
<dbReference type="SUPFAM" id="SSF57850">
    <property type="entry name" value="RING/U-box"/>
    <property type="match status" value="1"/>
</dbReference>
<dbReference type="GO" id="GO:0006952">
    <property type="term" value="P:defense response"/>
    <property type="evidence" value="ECO:0007669"/>
    <property type="project" value="InterPro"/>
</dbReference>
<reference evidence="5 6" key="1">
    <citation type="submission" date="2020-02" db="EMBL/GenBank/DDBJ databases">
        <authorList>
            <person name="Ma Q."/>
            <person name="Huang Y."/>
            <person name="Song X."/>
            <person name="Pei D."/>
        </authorList>
    </citation>
    <scope>NUCLEOTIDE SEQUENCE [LARGE SCALE GENOMIC DNA]</scope>
    <source>
        <strain evidence="5">Sxm20200214</strain>
        <tissue evidence="5">Leaf</tissue>
    </source>
</reference>
<feature type="transmembrane region" description="Helical" evidence="3">
    <location>
        <begin position="513"/>
        <end position="534"/>
    </location>
</feature>
<evidence type="ECO:0000256" key="2">
    <source>
        <dbReference type="SAM" id="MobiDB-lite"/>
    </source>
</evidence>
<keyword evidence="3" id="KW-0472">Membrane</keyword>
<proteinExistence type="predicted"/>
<feature type="transmembrane region" description="Helical" evidence="3">
    <location>
        <begin position="473"/>
        <end position="493"/>
    </location>
</feature>
<keyword evidence="3" id="KW-0812">Transmembrane</keyword>
<dbReference type="PROSITE" id="PS50089">
    <property type="entry name" value="ZF_RING_2"/>
    <property type="match status" value="1"/>
</dbReference>
<dbReference type="SMART" id="SM00184">
    <property type="entry name" value="RING"/>
    <property type="match status" value="1"/>
</dbReference>
<feature type="compositionally biased region" description="Basic and acidic residues" evidence="2">
    <location>
        <begin position="27"/>
        <end position="42"/>
    </location>
</feature>
<dbReference type="GO" id="GO:0010090">
    <property type="term" value="P:trichome morphogenesis"/>
    <property type="evidence" value="ECO:0007669"/>
    <property type="project" value="InterPro"/>
</dbReference>
<sequence length="709" mass="78719">MDALLLPPSPEEPQKSITDPANPRANHHPENSGDELKDETMRKKTKPSPLIKRKLKAKKKKESDEASSFSCCSSSSASNLNSTRRVSRVAHRLRNPPSVRLGMARRTVGERQAEALALPLGMSFAAFANLVLERKSANGQNIYVDDLAGISASAVKESLANVYGDKLGSFAKNFEKSFNSTLKILKLINESALPHQLDSNNVASCDLDRSTIDGCSDSELSAKETSSGTSACEAIQGSSMNEIVLHEETTRQLSTSVSRSSSAMPLTTFERALEEQARANDLKSMEIGLTMRKLRLKETELALSYESNTLGKSKLEMNASKAAFRAEKFKTEQEDSKKADMVNKTMDWLVASVVIMLASMLYGAYSFSQQRIMEATSICEPSEEKTSSWWVPKQVSSFNAEFNILLCRLKVWVQSFFGVLMILVITYFIIQRSSGAKQTMPVTFIVIFLGIVCGLPGKFCVDTLGGDGKLWLLLWETFCLLQFVANVFTLAFYRLMYGPVTQGGRCETMVPYWARRSVFFALVVLALPVMNGLLPFATFGEWRHHWATWRGAPQAAKSAIEALETFEVGSSYDNKEGEIMAVVCAVCKDAMVVGETVKKLPCGHCYHDNCIVPWLGTRNSCPVCRFQLQADDADYEYERKKKRTSPILQLLLLLLLRLHLESNMGMVSLLLSVCQCVYTSLLPVLLRLKQTLLNLNNVLLAKILLQKAA</sequence>
<dbReference type="AlphaFoldDB" id="A0A8X8BAA0"/>
<keyword evidence="1" id="KW-0862">Zinc</keyword>
<evidence type="ECO:0000313" key="5">
    <source>
        <dbReference type="EMBL" id="KAG2327113.1"/>
    </source>
</evidence>
<keyword evidence="1" id="KW-0863">Zinc-finger</keyword>
<dbReference type="GO" id="GO:0008270">
    <property type="term" value="F:zinc ion binding"/>
    <property type="evidence" value="ECO:0007669"/>
    <property type="project" value="UniProtKB-KW"/>
</dbReference>
<dbReference type="Pfam" id="PF13639">
    <property type="entry name" value="zf-RING_2"/>
    <property type="match status" value="1"/>
</dbReference>
<feature type="compositionally biased region" description="Basic residues" evidence="2">
    <location>
        <begin position="43"/>
        <end position="60"/>
    </location>
</feature>
<organism evidence="5 6">
    <name type="scientific">Brassica carinata</name>
    <name type="common">Ethiopian mustard</name>
    <name type="synonym">Abyssinian cabbage</name>
    <dbReference type="NCBI Taxonomy" id="52824"/>
    <lineage>
        <taxon>Eukaryota</taxon>
        <taxon>Viridiplantae</taxon>
        <taxon>Streptophyta</taxon>
        <taxon>Embryophyta</taxon>
        <taxon>Tracheophyta</taxon>
        <taxon>Spermatophyta</taxon>
        <taxon>Magnoliopsida</taxon>
        <taxon>eudicotyledons</taxon>
        <taxon>Gunneridae</taxon>
        <taxon>Pentapetalae</taxon>
        <taxon>rosids</taxon>
        <taxon>malvids</taxon>
        <taxon>Brassicales</taxon>
        <taxon>Brassicaceae</taxon>
        <taxon>Brassiceae</taxon>
        <taxon>Brassica</taxon>
    </lineage>
</organism>
<dbReference type="CDD" id="cd16667">
    <property type="entry name" value="RING-H2_RNF126-like"/>
    <property type="match status" value="1"/>
</dbReference>
<keyword evidence="3" id="KW-1133">Transmembrane helix</keyword>
<feature type="transmembrane region" description="Helical" evidence="3">
    <location>
        <begin position="348"/>
        <end position="367"/>
    </location>
</feature>
<dbReference type="Gene3D" id="3.30.40.10">
    <property type="entry name" value="Zinc/RING finger domain, C3HC4 (zinc finger)"/>
    <property type="match status" value="1"/>
</dbReference>
<dbReference type="GO" id="GO:0010150">
    <property type="term" value="P:leaf senescence"/>
    <property type="evidence" value="ECO:0007669"/>
    <property type="project" value="InterPro"/>
</dbReference>
<evidence type="ECO:0000259" key="4">
    <source>
        <dbReference type="PROSITE" id="PS50089"/>
    </source>
</evidence>
<dbReference type="InterPro" id="IPR044708">
    <property type="entry name" value="CPR5"/>
</dbReference>
<dbReference type="InterPro" id="IPR001841">
    <property type="entry name" value="Znf_RING"/>
</dbReference>
<evidence type="ECO:0000256" key="3">
    <source>
        <dbReference type="SAM" id="Phobius"/>
    </source>
</evidence>
<name>A0A8X8BAA0_BRACI</name>
<feature type="domain" description="RING-type" evidence="4">
    <location>
        <begin position="584"/>
        <end position="625"/>
    </location>
</feature>
<gene>
    <name evidence="5" type="ORF">Bca52824_009841</name>
</gene>
<dbReference type="OrthoDB" id="2017423at2759"/>
<dbReference type="EMBL" id="JAAMPC010000002">
    <property type="protein sequence ID" value="KAG2327113.1"/>
    <property type="molecule type" value="Genomic_DNA"/>
</dbReference>
<dbReference type="InterPro" id="IPR013083">
    <property type="entry name" value="Znf_RING/FYVE/PHD"/>
</dbReference>
<keyword evidence="6" id="KW-1185">Reference proteome</keyword>
<dbReference type="PANTHER" id="PTHR35322:SF2">
    <property type="entry name" value="PROTEIN CPR-5"/>
    <property type="match status" value="1"/>
</dbReference>
<dbReference type="PANTHER" id="PTHR35322">
    <property type="entry name" value="PROTEIN CPR-5"/>
    <property type="match status" value="1"/>
</dbReference>
<evidence type="ECO:0000313" key="6">
    <source>
        <dbReference type="Proteomes" id="UP000886595"/>
    </source>
</evidence>
<evidence type="ECO:0000256" key="1">
    <source>
        <dbReference type="PROSITE-ProRule" id="PRU00175"/>
    </source>
</evidence>
<comment type="caution">
    <text evidence="5">The sequence shown here is derived from an EMBL/GenBank/DDBJ whole genome shotgun (WGS) entry which is preliminary data.</text>
</comment>
<feature type="region of interest" description="Disordered" evidence="2">
    <location>
        <begin position="1"/>
        <end position="88"/>
    </location>
</feature>
<feature type="compositionally biased region" description="Low complexity" evidence="2">
    <location>
        <begin position="66"/>
        <end position="82"/>
    </location>
</feature>